<evidence type="ECO:0000256" key="2">
    <source>
        <dbReference type="ARBA" id="ARBA00022692"/>
    </source>
</evidence>
<gene>
    <name evidence="6" type="primary">TDEL0E03640</name>
    <name evidence="6" type="ORF">TDEL_0E03640</name>
</gene>
<keyword evidence="3 5" id="KW-1133">Transmembrane helix</keyword>
<dbReference type="GeneID" id="11504008"/>
<keyword evidence="2 5" id="KW-0812">Transmembrane</keyword>
<evidence type="ECO:0000313" key="7">
    <source>
        <dbReference type="Proteomes" id="UP000005627"/>
    </source>
</evidence>
<comment type="caution">
    <text evidence="5">Lacks conserved residue(s) required for the propagation of feature annotation.</text>
</comment>
<evidence type="ECO:0000313" key="6">
    <source>
        <dbReference type="EMBL" id="CCE92607.1"/>
    </source>
</evidence>
<comment type="subcellular location">
    <subcellularLocation>
        <location evidence="5">Endoplasmic reticulum membrane</location>
        <topology evidence="5">Multi-pass membrane protein</topology>
    </subcellularLocation>
    <subcellularLocation>
        <location evidence="1">Membrane</location>
        <topology evidence="1">Multi-pass membrane protein</topology>
    </subcellularLocation>
</comment>
<feature type="transmembrane region" description="Helical" evidence="5">
    <location>
        <begin position="40"/>
        <end position="64"/>
    </location>
</feature>
<keyword evidence="7" id="KW-1185">Reference proteome</keyword>
<evidence type="ECO:0000256" key="1">
    <source>
        <dbReference type="ARBA" id="ARBA00004141"/>
    </source>
</evidence>
<keyword evidence="5" id="KW-0256">Endoplasmic reticulum</keyword>
<sequence>MNRFILLTVLFLYYAAWLLLPVFDLDGKLVMFPLPSIYAVYLPIGLLIVGFTIVGTFLGTILLLDPQEKPKSK</sequence>
<reference evidence="6 7" key="1">
    <citation type="journal article" date="2011" name="Proc. Natl. Acad. Sci. U.S.A.">
        <title>Evolutionary erosion of yeast sex chromosomes by mating-type switching accidents.</title>
        <authorList>
            <person name="Gordon J.L."/>
            <person name="Armisen D."/>
            <person name="Proux-Wera E."/>
            <person name="Oheigeartaigh S.S."/>
            <person name="Byrne K.P."/>
            <person name="Wolfe K.H."/>
        </authorList>
    </citation>
    <scope>NUCLEOTIDE SEQUENCE [LARGE SCALE GENOMIC DNA]</scope>
    <source>
        <strain evidence="7">ATCC 10662 / CBS 1146 / NBRC 0425 / NCYC 2629 / NRRL Y-866</strain>
    </source>
</reference>
<dbReference type="InParanoid" id="G8ZVG3"/>
<dbReference type="GO" id="GO:0180047">
    <property type="term" value="P:dolichol phosphate mannose biosynthetic process"/>
    <property type="evidence" value="ECO:0007669"/>
    <property type="project" value="InterPro"/>
</dbReference>
<dbReference type="EMBL" id="HE616746">
    <property type="protein sequence ID" value="CCE92607.1"/>
    <property type="molecule type" value="Genomic_DNA"/>
</dbReference>
<dbReference type="FunCoup" id="G8ZVG3">
    <property type="interactions" value="6"/>
</dbReference>
<dbReference type="OrthoDB" id="311279at2759"/>
<evidence type="ECO:0000256" key="4">
    <source>
        <dbReference type="ARBA" id="ARBA00023136"/>
    </source>
</evidence>
<proteinExistence type="inferred from homology"/>
<organism evidence="6 7">
    <name type="scientific">Torulaspora delbrueckii</name>
    <name type="common">Yeast</name>
    <name type="synonym">Candida colliculosa</name>
    <dbReference type="NCBI Taxonomy" id="4950"/>
    <lineage>
        <taxon>Eukaryota</taxon>
        <taxon>Fungi</taxon>
        <taxon>Dikarya</taxon>
        <taxon>Ascomycota</taxon>
        <taxon>Saccharomycotina</taxon>
        <taxon>Saccharomycetes</taxon>
        <taxon>Saccharomycetales</taxon>
        <taxon>Saccharomycetaceae</taxon>
        <taxon>Torulaspora</taxon>
    </lineage>
</organism>
<dbReference type="GO" id="GO:0030234">
    <property type="term" value="F:enzyme regulator activity"/>
    <property type="evidence" value="ECO:0007669"/>
    <property type="project" value="UniProtKB-UniRule"/>
</dbReference>
<name>G8ZVG3_TORDE</name>
<evidence type="ECO:0000256" key="5">
    <source>
        <dbReference type="RuleBase" id="RU365084"/>
    </source>
</evidence>
<comment type="pathway">
    <text evidence="5">Protein modification; protein glycosylation.</text>
</comment>
<keyword evidence="4 5" id="KW-0472">Membrane</keyword>
<dbReference type="Pfam" id="PF07297">
    <property type="entry name" value="DPM2"/>
    <property type="match status" value="1"/>
</dbReference>
<dbReference type="RefSeq" id="XP_003681818.1">
    <property type="nucleotide sequence ID" value="XM_003681770.1"/>
</dbReference>
<dbReference type="InterPro" id="IPR009914">
    <property type="entry name" value="DPM2"/>
</dbReference>
<dbReference type="AlphaFoldDB" id="G8ZVG3"/>
<accession>G8ZVG3</accession>
<dbReference type="UniPathway" id="UPA00378"/>
<dbReference type="Proteomes" id="UP000005627">
    <property type="component" value="Chromosome 5"/>
</dbReference>
<evidence type="ECO:0000256" key="3">
    <source>
        <dbReference type="ARBA" id="ARBA00022989"/>
    </source>
</evidence>
<comment type="function">
    <text evidence="5">Regulatory subunit of the dolichol-phosphate mannose (DPM) synthase complex; essential for the ER localization.</text>
</comment>
<dbReference type="KEGG" id="tdl:TDEL_0E03640"/>
<dbReference type="eggNOG" id="ENOG502S773">
    <property type="taxonomic scope" value="Eukaryota"/>
</dbReference>
<comment type="subunit">
    <text evidence="5">Component of the dolichol-phosphate mannose (DPM) synthase complex.</text>
</comment>
<dbReference type="HOGENOM" id="CLU_150144_2_1_1"/>
<protein>
    <recommendedName>
        <fullName evidence="5">Dolichol phosphate-mannose biosynthesis regulatory protein</fullName>
    </recommendedName>
</protein>
<comment type="similarity">
    <text evidence="5">Belongs to the DPM2 family.</text>
</comment>
<dbReference type="GO" id="GO:0005789">
    <property type="term" value="C:endoplasmic reticulum membrane"/>
    <property type="evidence" value="ECO:0007669"/>
    <property type="project" value="UniProtKB-SubCell"/>
</dbReference>